<dbReference type="Proteomes" id="UP001064489">
    <property type="component" value="Chromosome 12"/>
</dbReference>
<evidence type="ECO:0000256" key="5">
    <source>
        <dbReference type="ARBA" id="ARBA00023180"/>
    </source>
</evidence>
<dbReference type="Pfam" id="PF14543">
    <property type="entry name" value="TAXi_N"/>
    <property type="match status" value="1"/>
</dbReference>
<evidence type="ECO:0000256" key="6">
    <source>
        <dbReference type="PIRSR" id="PIRSR601461-1"/>
    </source>
</evidence>
<evidence type="ECO:0000256" key="2">
    <source>
        <dbReference type="ARBA" id="ARBA00022670"/>
    </source>
</evidence>
<proteinExistence type="inferred from homology"/>
<dbReference type="AlphaFoldDB" id="A0AAD5IAD2"/>
<dbReference type="PANTHER" id="PTHR13683">
    <property type="entry name" value="ASPARTYL PROTEASES"/>
    <property type="match status" value="1"/>
</dbReference>
<keyword evidence="2" id="KW-0645">Protease</keyword>
<feature type="active site" evidence="6">
    <location>
        <position position="100"/>
    </location>
</feature>
<evidence type="ECO:0000256" key="1">
    <source>
        <dbReference type="ARBA" id="ARBA00007447"/>
    </source>
</evidence>
<dbReference type="SUPFAM" id="SSF50630">
    <property type="entry name" value="Acid proteases"/>
    <property type="match status" value="1"/>
</dbReference>
<evidence type="ECO:0000256" key="3">
    <source>
        <dbReference type="ARBA" id="ARBA00022750"/>
    </source>
</evidence>
<dbReference type="PRINTS" id="PR00792">
    <property type="entry name" value="PEPSIN"/>
</dbReference>
<keyword evidence="5" id="KW-0325">Glycoprotein</keyword>
<reference evidence="8" key="2">
    <citation type="submission" date="2023-02" db="EMBL/GenBank/DDBJ databases">
        <authorList>
            <person name="Swenson N.G."/>
            <person name="Wegrzyn J.L."/>
            <person name="Mcevoy S.L."/>
        </authorList>
    </citation>
    <scope>NUCLEOTIDE SEQUENCE</scope>
    <source>
        <strain evidence="8">91603</strain>
        <tissue evidence="8">Leaf</tissue>
    </source>
</reference>
<evidence type="ECO:0000313" key="8">
    <source>
        <dbReference type="EMBL" id="KAI9156891.1"/>
    </source>
</evidence>
<dbReference type="Pfam" id="PF14541">
    <property type="entry name" value="TAXi_C"/>
    <property type="match status" value="1"/>
</dbReference>
<dbReference type="FunFam" id="2.40.70.10:FF:000056">
    <property type="entry name" value="Eukaryotic aspartyl protease family protein"/>
    <property type="match status" value="1"/>
</dbReference>
<dbReference type="EMBL" id="JAJSOW010000107">
    <property type="protein sequence ID" value="KAI9156891.1"/>
    <property type="molecule type" value="Genomic_DNA"/>
</dbReference>
<dbReference type="GO" id="GO:0006508">
    <property type="term" value="P:proteolysis"/>
    <property type="evidence" value="ECO:0007669"/>
    <property type="project" value="UniProtKB-KW"/>
</dbReference>
<keyword evidence="3" id="KW-0064">Aspartyl protease</keyword>
<name>A0AAD5IAD2_ACENE</name>
<evidence type="ECO:0000259" key="7">
    <source>
        <dbReference type="PROSITE" id="PS51767"/>
    </source>
</evidence>
<protein>
    <recommendedName>
        <fullName evidence="7">Peptidase A1 domain-containing protein</fullName>
    </recommendedName>
</protein>
<dbReference type="Gene3D" id="2.40.70.10">
    <property type="entry name" value="Acid Proteases"/>
    <property type="match status" value="2"/>
</dbReference>
<evidence type="ECO:0000313" key="9">
    <source>
        <dbReference type="Proteomes" id="UP001064489"/>
    </source>
</evidence>
<dbReference type="PANTHER" id="PTHR13683:SF768">
    <property type="entry name" value="EUKARYOTIC ASPARTYL PROTEASE FAMILY PROTEIN"/>
    <property type="match status" value="1"/>
</dbReference>
<keyword evidence="9" id="KW-1185">Reference proteome</keyword>
<dbReference type="InterPro" id="IPR001461">
    <property type="entry name" value="Aspartic_peptidase_A1"/>
</dbReference>
<dbReference type="InterPro" id="IPR033121">
    <property type="entry name" value="PEPTIDASE_A1"/>
</dbReference>
<comment type="caution">
    <text evidence="8">The sequence shown here is derived from an EMBL/GenBank/DDBJ whole genome shotgun (WGS) entry which is preliminary data.</text>
</comment>
<dbReference type="GO" id="GO:0004190">
    <property type="term" value="F:aspartic-type endopeptidase activity"/>
    <property type="evidence" value="ECO:0007669"/>
    <property type="project" value="UniProtKB-KW"/>
</dbReference>
<gene>
    <name evidence="8" type="ORF">LWI28_013658</name>
</gene>
<evidence type="ECO:0000256" key="4">
    <source>
        <dbReference type="ARBA" id="ARBA00022801"/>
    </source>
</evidence>
<dbReference type="InterPro" id="IPR034161">
    <property type="entry name" value="Pepsin-like_plant"/>
</dbReference>
<accession>A0AAD5IAD2</accession>
<keyword evidence="4" id="KW-0378">Hydrolase</keyword>
<comment type="similarity">
    <text evidence="1">Belongs to the peptidase A1 family.</text>
</comment>
<dbReference type="FunFam" id="2.40.70.10:FF:000028">
    <property type="entry name" value="Eukaryotic aspartyl protease family protein"/>
    <property type="match status" value="1"/>
</dbReference>
<sequence length="550" mass="58902">MGMDVRRLAAAAAVVAVTVLAIQLGGVSGNLVFKVENKFRIGGKERTLSALKAHDDRRRGRILSSVDLPMGGNGHPSETGLYFAKIGLGSPSKDYYVQVDTGSDILWVNCAGCSKCPTKSDLGIELTLFDPAKSETSGEVGCNDDYCISTYDGELPGCKSGIDCQYSVTYGDGSSTSGYFVKDYVQLEQATGNLQTGKLNTSIIFGCGAKQSGDLGSSSEAAVDGILGFGQANSSMLSQLAAAGKVKKEFAHCLDVVKGGGIFAIGDVVSPIVSTTPLVPNMPHYNVNLKAVEVGGDVLQLPTDLFETGGRRGTIIDSGTTLAYLPSDLFEPLMTKIMYRQQGLQLHTVEDQFSCFKFSQNVDNGFPAVKFHFENSLTLTVYPHEYLFLISEDTWCFGWQNGGVQSHDGKQTILLGDLVLSSKLVVYDMVNQTIGWTEYNCSSSIKIKDEKSGAVYSIGAHDISLAFSLTAGRFLMPLLFSEGSRGKQVMGWVAKARGEKSVAYSILVLVRPSRVQFTNELQSSSLAGQGTASMAPSESCDLKLETDSKI</sequence>
<dbReference type="InterPro" id="IPR032861">
    <property type="entry name" value="TAXi_N"/>
</dbReference>
<feature type="domain" description="Peptidase A1" evidence="7">
    <location>
        <begin position="82"/>
        <end position="437"/>
    </location>
</feature>
<dbReference type="InterPro" id="IPR021109">
    <property type="entry name" value="Peptidase_aspartic_dom_sf"/>
</dbReference>
<dbReference type="PROSITE" id="PS51767">
    <property type="entry name" value="PEPTIDASE_A1"/>
    <property type="match status" value="1"/>
</dbReference>
<organism evidence="8 9">
    <name type="scientific">Acer negundo</name>
    <name type="common">Box elder</name>
    <dbReference type="NCBI Taxonomy" id="4023"/>
    <lineage>
        <taxon>Eukaryota</taxon>
        <taxon>Viridiplantae</taxon>
        <taxon>Streptophyta</taxon>
        <taxon>Embryophyta</taxon>
        <taxon>Tracheophyta</taxon>
        <taxon>Spermatophyta</taxon>
        <taxon>Magnoliopsida</taxon>
        <taxon>eudicotyledons</taxon>
        <taxon>Gunneridae</taxon>
        <taxon>Pentapetalae</taxon>
        <taxon>rosids</taxon>
        <taxon>malvids</taxon>
        <taxon>Sapindales</taxon>
        <taxon>Sapindaceae</taxon>
        <taxon>Hippocastanoideae</taxon>
        <taxon>Acereae</taxon>
        <taxon>Acer</taxon>
    </lineage>
</organism>
<dbReference type="InterPro" id="IPR032799">
    <property type="entry name" value="TAXi_C"/>
</dbReference>
<reference evidence="8" key="1">
    <citation type="journal article" date="2022" name="Plant J.">
        <title>Strategies of tolerance reflected in two North American maple genomes.</title>
        <authorList>
            <person name="McEvoy S.L."/>
            <person name="Sezen U.U."/>
            <person name="Trouern-Trend A."/>
            <person name="McMahon S.M."/>
            <person name="Schaberg P.G."/>
            <person name="Yang J."/>
            <person name="Wegrzyn J.L."/>
            <person name="Swenson N.G."/>
        </authorList>
    </citation>
    <scope>NUCLEOTIDE SEQUENCE</scope>
    <source>
        <strain evidence="8">91603</strain>
    </source>
</reference>
<feature type="active site" evidence="6">
    <location>
        <position position="317"/>
    </location>
</feature>
<dbReference type="CDD" id="cd05476">
    <property type="entry name" value="pepsin_A_like_plant"/>
    <property type="match status" value="1"/>
</dbReference>